<evidence type="ECO:0000313" key="3">
    <source>
        <dbReference type="EMBL" id="TXG73176.1"/>
    </source>
</evidence>
<dbReference type="OrthoDB" id="1748168at2759"/>
<sequence length="115" mass="12811">MSIQTPFLFGLFILTILLRISFAALITPSYGTASLNRSSFPPGFIFGTASSAYQETLSVEVIIMMKSLFILWVLIFVDFLSMKVQQMKVAEDQVYGILSLIDIQVPLSLSLSKNH</sequence>
<evidence type="ECO:0000256" key="2">
    <source>
        <dbReference type="SAM" id="SignalP"/>
    </source>
</evidence>
<gene>
    <name evidence="3" type="ORF">EZV62_001755</name>
</gene>
<dbReference type="AlphaFoldDB" id="A0A5C7IXK9"/>
<keyword evidence="1" id="KW-0812">Transmembrane</keyword>
<keyword evidence="1" id="KW-0472">Membrane</keyword>
<dbReference type="Proteomes" id="UP000323000">
    <property type="component" value="Chromosome 1"/>
</dbReference>
<evidence type="ECO:0000256" key="1">
    <source>
        <dbReference type="SAM" id="Phobius"/>
    </source>
</evidence>
<evidence type="ECO:0000313" key="4">
    <source>
        <dbReference type="Proteomes" id="UP000323000"/>
    </source>
</evidence>
<dbReference type="EMBL" id="VAHF01000001">
    <property type="protein sequence ID" value="TXG73176.1"/>
    <property type="molecule type" value="Genomic_DNA"/>
</dbReference>
<feature type="signal peptide" evidence="2">
    <location>
        <begin position="1"/>
        <end position="23"/>
    </location>
</feature>
<reference evidence="4" key="1">
    <citation type="journal article" date="2019" name="Gigascience">
        <title>De novo genome assembly of the endangered Acer yangbiense, a plant species with extremely small populations endemic to Yunnan Province, China.</title>
        <authorList>
            <person name="Yang J."/>
            <person name="Wariss H.M."/>
            <person name="Tao L."/>
            <person name="Zhang R."/>
            <person name="Yun Q."/>
            <person name="Hollingsworth P."/>
            <person name="Dao Z."/>
            <person name="Luo G."/>
            <person name="Guo H."/>
            <person name="Ma Y."/>
            <person name="Sun W."/>
        </authorList>
    </citation>
    <scope>NUCLEOTIDE SEQUENCE [LARGE SCALE GENOMIC DNA]</scope>
    <source>
        <strain evidence="4">cv. Malutang</strain>
    </source>
</reference>
<keyword evidence="1" id="KW-1133">Transmembrane helix</keyword>
<keyword evidence="4" id="KW-1185">Reference proteome</keyword>
<protein>
    <submittedName>
        <fullName evidence="3">Uncharacterized protein</fullName>
    </submittedName>
</protein>
<keyword evidence="2" id="KW-0732">Signal</keyword>
<accession>A0A5C7IXK9</accession>
<proteinExistence type="predicted"/>
<organism evidence="3 4">
    <name type="scientific">Acer yangbiense</name>
    <dbReference type="NCBI Taxonomy" id="1000413"/>
    <lineage>
        <taxon>Eukaryota</taxon>
        <taxon>Viridiplantae</taxon>
        <taxon>Streptophyta</taxon>
        <taxon>Embryophyta</taxon>
        <taxon>Tracheophyta</taxon>
        <taxon>Spermatophyta</taxon>
        <taxon>Magnoliopsida</taxon>
        <taxon>eudicotyledons</taxon>
        <taxon>Gunneridae</taxon>
        <taxon>Pentapetalae</taxon>
        <taxon>rosids</taxon>
        <taxon>malvids</taxon>
        <taxon>Sapindales</taxon>
        <taxon>Sapindaceae</taxon>
        <taxon>Hippocastanoideae</taxon>
        <taxon>Acereae</taxon>
        <taxon>Acer</taxon>
    </lineage>
</organism>
<comment type="caution">
    <text evidence="3">The sequence shown here is derived from an EMBL/GenBank/DDBJ whole genome shotgun (WGS) entry which is preliminary data.</text>
</comment>
<feature type="transmembrane region" description="Helical" evidence="1">
    <location>
        <begin position="61"/>
        <end position="80"/>
    </location>
</feature>
<name>A0A5C7IXK9_9ROSI</name>
<feature type="chain" id="PRO_5022770255" evidence="2">
    <location>
        <begin position="24"/>
        <end position="115"/>
    </location>
</feature>